<evidence type="ECO:0000313" key="7">
    <source>
        <dbReference type="Proteomes" id="UP000535937"/>
    </source>
</evidence>
<dbReference type="InterPro" id="IPR000847">
    <property type="entry name" value="LysR_HTH_N"/>
</dbReference>
<dbReference type="RefSeq" id="WP_183462319.1">
    <property type="nucleotide sequence ID" value="NZ_JACHWZ010000020.1"/>
</dbReference>
<dbReference type="Pfam" id="PF00126">
    <property type="entry name" value="HTH_1"/>
    <property type="match status" value="1"/>
</dbReference>
<dbReference type="PANTHER" id="PTHR30537:SF26">
    <property type="entry name" value="GLYCINE CLEAVAGE SYSTEM TRANSCRIPTIONAL ACTIVATOR"/>
    <property type="match status" value="1"/>
</dbReference>
<keyword evidence="2" id="KW-0805">Transcription regulation</keyword>
<dbReference type="Pfam" id="PF03466">
    <property type="entry name" value="LysR_substrate"/>
    <property type="match status" value="1"/>
</dbReference>
<reference evidence="6 7" key="1">
    <citation type="submission" date="2020-08" db="EMBL/GenBank/DDBJ databases">
        <title>Genomic Encyclopedia of Type Strains, Phase III (KMG-III): the genomes of soil and plant-associated and newly described type strains.</title>
        <authorList>
            <person name="Whitman W."/>
        </authorList>
    </citation>
    <scope>NUCLEOTIDE SEQUENCE [LARGE SCALE GENOMIC DNA]</scope>
    <source>
        <strain evidence="6 7">CECT 8799</strain>
    </source>
</reference>
<dbReference type="GO" id="GO:0043565">
    <property type="term" value="F:sequence-specific DNA binding"/>
    <property type="evidence" value="ECO:0007669"/>
    <property type="project" value="TreeGrafter"/>
</dbReference>
<dbReference type="Gene3D" id="3.40.190.10">
    <property type="entry name" value="Periplasmic binding protein-like II"/>
    <property type="match status" value="2"/>
</dbReference>
<sequence length="305" mass="34410">MLAPKRLLPSLSMLSIFEAAARRGSFSAAAEELCLSQSAVSRQIKCLESQLEHELFVRDRKTVRITDAGERYAKAIREALLLIANASINLRASPERNTLNLAILPSLGGSWLVPRLSGFLEENPDIKINLTTYTEPFDFHKENIDVAIHFGSDRWNNAETRFLMREKLIPVCSAEFLKKHPLGNPETVLDVPLIHLTIRPDAWERWLRSQDVEFDYLTGMMIDRFEIAIKAAQCGMGLALIPEILLSDYLANGTLACPFKTCVESEGAYYLVWSRDTGYLTALSRIYDWLEKEIKACDISPANTD</sequence>
<protein>
    <submittedName>
        <fullName evidence="6">LysR family glycine cleavage system transcriptional activator</fullName>
    </submittedName>
</protein>
<dbReference type="PROSITE" id="PS50931">
    <property type="entry name" value="HTH_LYSR"/>
    <property type="match status" value="1"/>
</dbReference>
<keyword evidence="3" id="KW-0238">DNA-binding</keyword>
<evidence type="ECO:0000256" key="3">
    <source>
        <dbReference type="ARBA" id="ARBA00023125"/>
    </source>
</evidence>
<dbReference type="Gene3D" id="1.10.10.10">
    <property type="entry name" value="Winged helix-like DNA-binding domain superfamily/Winged helix DNA-binding domain"/>
    <property type="match status" value="1"/>
</dbReference>
<proteinExistence type="inferred from homology"/>
<keyword evidence="4" id="KW-0804">Transcription</keyword>
<dbReference type="Proteomes" id="UP000535937">
    <property type="component" value="Unassembled WGS sequence"/>
</dbReference>
<evidence type="ECO:0000256" key="2">
    <source>
        <dbReference type="ARBA" id="ARBA00023015"/>
    </source>
</evidence>
<dbReference type="InterPro" id="IPR036388">
    <property type="entry name" value="WH-like_DNA-bd_sf"/>
</dbReference>
<dbReference type="GO" id="GO:0006351">
    <property type="term" value="P:DNA-templated transcription"/>
    <property type="evidence" value="ECO:0007669"/>
    <property type="project" value="TreeGrafter"/>
</dbReference>
<comment type="caution">
    <text evidence="6">The sequence shown here is derived from an EMBL/GenBank/DDBJ whole genome shotgun (WGS) entry which is preliminary data.</text>
</comment>
<dbReference type="InterPro" id="IPR036390">
    <property type="entry name" value="WH_DNA-bd_sf"/>
</dbReference>
<dbReference type="PRINTS" id="PR00039">
    <property type="entry name" value="HTHLYSR"/>
</dbReference>
<dbReference type="EMBL" id="JACHWZ010000020">
    <property type="protein sequence ID" value="MBB3062750.1"/>
    <property type="molecule type" value="Genomic_DNA"/>
</dbReference>
<evidence type="ECO:0000256" key="4">
    <source>
        <dbReference type="ARBA" id="ARBA00023163"/>
    </source>
</evidence>
<feature type="domain" description="HTH lysR-type" evidence="5">
    <location>
        <begin position="9"/>
        <end position="66"/>
    </location>
</feature>
<evidence type="ECO:0000256" key="1">
    <source>
        <dbReference type="ARBA" id="ARBA00009437"/>
    </source>
</evidence>
<dbReference type="SUPFAM" id="SSF46785">
    <property type="entry name" value="Winged helix' DNA-binding domain"/>
    <property type="match status" value="1"/>
</dbReference>
<comment type="similarity">
    <text evidence="1">Belongs to the LysR transcriptional regulatory family.</text>
</comment>
<dbReference type="InterPro" id="IPR058163">
    <property type="entry name" value="LysR-type_TF_proteobact-type"/>
</dbReference>
<dbReference type="AlphaFoldDB" id="A0A7W4WEI3"/>
<organism evidence="6 7">
    <name type="scientific">Microbulbifer rhizosphaerae</name>
    <dbReference type="NCBI Taxonomy" id="1562603"/>
    <lineage>
        <taxon>Bacteria</taxon>
        <taxon>Pseudomonadati</taxon>
        <taxon>Pseudomonadota</taxon>
        <taxon>Gammaproteobacteria</taxon>
        <taxon>Cellvibrionales</taxon>
        <taxon>Microbulbiferaceae</taxon>
        <taxon>Microbulbifer</taxon>
    </lineage>
</organism>
<dbReference type="SUPFAM" id="SSF53850">
    <property type="entry name" value="Periplasmic binding protein-like II"/>
    <property type="match status" value="1"/>
</dbReference>
<accession>A0A7W4WEI3</accession>
<dbReference type="FunFam" id="1.10.10.10:FF:000001">
    <property type="entry name" value="LysR family transcriptional regulator"/>
    <property type="match status" value="1"/>
</dbReference>
<gene>
    <name evidence="6" type="ORF">FHS09_003599</name>
</gene>
<dbReference type="GO" id="GO:0003700">
    <property type="term" value="F:DNA-binding transcription factor activity"/>
    <property type="evidence" value="ECO:0007669"/>
    <property type="project" value="InterPro"/>
</dbReference>
<keyword evidence="7" id="KW-1185">Reference proteome</keyword>
<name>A0A7W4WEI3_9GAMM</name>
<dbReference type="InterPro" id="IPR005119">
    <property type="entry name" value="LysR_subst-bd"/>
</dbReference>
<dbReference type="PANTHER" id="PTHR30537">
    <property type="entry name" value="HTH-TYPE TRANSCRIPTIONAL REGULATOR"/>
    <property type="match status" value="1"/>
</dbReference>
<evidence type="ECO:0000259" key="5">
    <source>
        <dbReference type="PROSITE" id="PS50931"/>
    </source>
</evidence>
<evidence type="ECO:0000313" key="6">
    <source>
        <dbReference type="EMBL" id="MBB3062750.1"/>
    </source>
</evidence>